<sequence>MDNKTEKLTKRNDALEVMIMTLKEETEAMMSKRGIIELIIAIAEAESFVELGPRKDMFKSSKPSETRNGGGNHKEEHDKNGNSGNNKNGETIQKKSALSTIEENDKPDKALMKLHMIWDCLERSKISAINKKKAEPKSEALKLGSMILNSTKVKMD</sequence>
<protein>
    <submittedName>
        <fullName evidence="2">Uncharacterized protein</fullName>
    </submittedName>
</protein>
<feature type="compositionally biased region" description="Polar residues" evidence="1">
    <location>
        <begin position="90"/>
        <end position="101"/>
    </location>
</feature>
<proteinExistence type="predicted"/>
<keyword evidence="3" id="KW-1185">Reference proteome</keyword>
<accession>A0A7J8ZKY9</accession>
<feature type="region of interest" description="Disordered" evidence="1">
    <location>
        <begin position="52"/>
        <end position="105"/>
    </location>
</feature>
<name>A0A7J8ZKY9_9ROSI</name>
<comment type="caution">
    <text evidence="2">The sequence shown here is derived from an EMBL/GenBank/DDBJ whole genome shotgun (WGS) entry which is preliminary data.</text>
</comment>
<dbReference type="Proteomes" id="UP000593574">
    <property type="component" value="Unassembled WGS sequence"/>
</dbReference>
<dbReference type="AlphaFoldDB" id="A0A7J8ZKY9"/>
<dbReference type="EMBL" id="JABEZV010000006">
    <property type="protein sequence ID" value="MBA0712290.1"/>
    <property type="molecule type" value="Genomic_DNA"/>
</dbReference>
<evidence type="ECO:0000256" key="1">
    <source>
        <dbReference type="SAM" id="MobiDB-lite"/>
    </source>
</evidence>
<feature type="non-terminal residue" evidence="2">
    <location>
        <position position="156"/>
    </location>
</feature>
<feature type="compositionally biased region" description="Basic and acidic residues" evidence="1">
    <location>
        <begin position="52"/>
        <end position="65"/>
    </location>
</feature>
<evidence type="ECO:0000313" key="3">
    <source>
        <dbReference type="Proteomes" id="UP000593574"/>
    </source>
</evidence>
<evidence type="ECO:0000313" key="2">
    <source>
        <dbReference type="EMBL" id="MBA0712290.1"/>
    </source>
</evidence>
<reference evidence="2 3" key="1">
    <citation type="journal article" date="2019" name="Genome Biol. Evol.">
        <title>Insights into the evolution of the New World diploid cottons (Gossypium, subgenus Houzingenia) based on genome sequencing.</title>
        <authorList>
            <person name="Grover C.E."/>
            <person name="Arick M.A. 2nd"/>
            <person name="Thrash A."/>
            <person name="Conover J.L."/>
            <person name="Sanders W.S."/>
            <person name="Peterson D.G."/>
            <person name="Frelichowski J.E."/>
            <person name="Scheffler J.A."/>
            <person name="Scheffler B.E."/>
            <person name="Wendel J.F."/>
        </authorList>
    </citation>
    <scope>NUCLEOTIDE SEQUENCE [LARGE SCALE GENOMIC DNA]</scope>
    <source>
        <strain evidence="2">4</strain>
        <tissue evidence="2">Leaf</tissue>
    </source>
</reference>
<gene>
    <name evidence="2" type="ORF">Golax_011401</name>
</gene>
<organism evidence="2 3">
    <name type="scientific">Gossypium laxum</name>
    <dbReference type="NCBI Taxonomy" id="34288"/>
    <lineage>
        <taxon>Eukaryota</taxon>
        <taxon>Viridiplantae</taxon>
        <taxon>Streptophyta</taxon>
        <taxon>Embryophyta</taxon>
        <taxon>Tracheophyta</taxon>
        <taxon>Spermatophyta</taxon>
        <taxon>Magnoliopsida</taxon>
        <taxon>eudicotyledons</taxon>
        <taxon>Gunneridae</taxon>
        <taxon>Pentapetalae</taxon>
        <taxon>rosids</taxon>
        <taxon>malvids</taxon>
        <taxon>Malvales</taxon>
        <taxon>Malvaceae</taxon>
        <taxon>Malvoideae</taxon>
        <taxon>Gossypium</taxon>
    </lineage>
</organism>